<keyword evidence="5" id="KW-1185">Reference proteome</keyword>
<dbReference type="NCBIfam" id="NF009472">
    <property type="entry name" value="PRK12834.1"/>
    <property type="match status" value="1"/>
</dbReference>
<dbReference type="Pfam" id="PF00890">
    <property type="entry name" value="FAD_binding_2"/>
    <property type="match status" value="1"/>
</dbReference>
<keyword evidence="1" id="KW-0285">Flavoprotein</keyword>
<dbReference type="PANTHER" id="PTHR43260:SF1">
    <property type="entry name" value="KSDD-LIKE STEROID DEHYDROGENASE RV0785"/>
    <property type="match status" value="1"/>
</dbReference>
<evidence type="ECO:0000256" key="2">
    <source>
        <dbReference type="ARBA" id="ARBA00023002"/>
    </source>
</evidence>
<dbReference type="OrthoDB" id="9813348at2"/>
<dbReference type="RefSeq" id="WP_113986912.1">
    <property type="nucleotide sequence ID" value="NZ_QMEY01000054.1"/>
</dbReference>
<dbReference type="Proteomes" id="UP000253303">
    <property type="component" value="Unassembled WGS sequence"/>
</dbReference>
<gene>
    <name evidence="4" type="ORF">DP939_44745</name>
</gene>
<evidence type="ECO:0000313" key="5">
    <source>
        <dbReference type="Proteomes" id="UP000253303"/>
    </source>
</evidence>
<dbReference type="InterPro" id="IPR003953">
    <property type="entry name" value="FAD-dep_OxRdtase_2_FAD-bd"/>
</dbReference>
<dbReference type="InterPro" id="IPR014614">
    <property type="entry name" value="KsdD_DH"/>
</dbReference>
<organism evidence="4 5">
    <name type="scientific">Spongiactinospora rosea</name>
    <dbReference type="NCBI Taxonomy" id="2248750"/>
    <lineage>
        <taxon>Bacteria</taxon>
        <taxon>Bacillati</taxon>
        <taxon>Actinomycetota</taxon>
        <taxon>Actinomycetes</taxon>
        <taxon>Streptosporangiales</taxon>
        <taxon>Streptosporangiaceae</taxon>
        <taxon>Spongiactinospora</taxon>
    </lineage>
</organism>
<dbReference type="Gene3D" id="3.90.700.10">
    <property type="entry name" value="Succinate dehydrogenase/fumarate reductase flavoprotein, catalytic domain"/>
    <property type="match status" value="1"/>
</dbReference>
<accession>A0A366LD32</accession>
<proteinExistence type="predicted"/>
<dbReference type="InterPro" id="IPR036188">
    <property type="entry name" value="FAD/NAD-bd_sf"/>
</dbReference>
<dbReference type="GO" id="GO:0033765">
    <property type="term" value="F:steroid dehydrogenase activity, acting on the CH-CH group of donors"/>
    <property type="evidence" value="ECO:0007669"/>
    <property type="project" value="UniProtKB-ARBA"/>
</dbReference>
<dbReference type="PIRSF" id="PIRSF036654">
    <property type="entry name" value="UCP036654"/>
    <property type="match status" value="1"/>
</dbReference>
<keyword evidence="2" id="KW-0560">Oxidoreductase</keyword>
<dbReference type="PANTHER" id="PTHR43260">
    <property type="entry name" value="3-KETOSTEROID-DELTA-1-DEHYDROGENASE"/>
    <property type="match status" value="1"/>
</dbReference>
<dbReference type="InterPro" id="IPR027477">
    <property type="entry name" value="Succ_DH/fumarate_Rdtase_cat_sf"/>
</dbReference>
<reference evidence="4 5" key="1">
    <citation type="submission" date="2018-06" db="EMBL/GenBank/DDBJ databases">
        <title>Sphaerisporangium craniellae sp. nov., isolated from a marine sponge in the South China Sea.</title>
        <authorList>
            <person name="Li L."/>
        </authorList>
    </citation>
    <scope>NUCLEOTIDE SEQUENCE [LARGE SCALE GENOMIC DNA]</scope>
    <source>
        <strain evidence="4 5">LHW63015</strain>
    </source>
</reference>
<comment type="caution">
    <text evidence="4">The sequence shown here is derived from an EMBL/GenBank/DDBJ whole genome shotgun (WGS) entry which is preliminary data.</text>
</comment>
<dbReference type="Gene3D" id="3.50.50.60">
    <property type="entry name" value="FAD/NAD(P)-binding domain"/>
    <property type="match status" value="1"/>
</dbReference>
<sequence length="580" mass="61956">MSTPVTIRRTRPAHRKRARRGVTDADVVVVGAGIAGLAATAELAEAGRTVVLVDQQGRLGGQALWSSGGLFMIDTPEQRRMGIRDSTELAWQDWLGTAGFDRGVQDPEGQDFWAAQWARAFVEFASGELRAWLRAQGVRWFPLVYWPERGAQLAGGQGNSVPRLHITRGTGPGLLAPLERRVRAAVERGTVRLRFGHRVDELIVSAGAVTGVRGTIRPPDNPGPTAGATTVPGAGGTCAETFEISAQAVVVTSGGIGGDQALVRANWPPRLGPPPQHMLAGVPGHVDGRMLAISERAGARLVNTDRMWHLPEGVRDGHPIWTGHGTRILAGPSALWLDACGHRLPAPNFPGVDTLTTLRAIAESGHDHSWFVLTRKIAERELALAGAAQNPDLTGEDPLAVVKRLLPRMTPPLRAFLSLGADSVLAQTLPELVEGMNDLAGQPLIRLDDLKRQIELRDREIGRRFAKDAQLTAIRAARRYLGNRLIFTAPPHRILDPGAGPLIAVRLTVLTRETLGGLQTDLSGRVLRPDGEVLPGLYAAGEAAGFGGGGMHGYRALEGGFLGGCLFSGRRTGRAVTHAT</sequence>
<name>A0A366LD32_9ACTN</name>
<dbReference type="EMBL" id="QMEY01000054">
    <property type="protein sequence ID" value="RBQ11680.1"/>
    <property type="molecule type" value="Genomic_DNA"/>
</dbReference>
<dbReference type="SUPFAM" id="SSF51905">
    <property type="entry name" value="FAD/NAD(P)-binding domain"/>
    <property type="match status" value="1"/>
</dbReference>
<evidence type="ECO:0000313" key="4">
    <source>
        <dbReference type="EMBL" id="RBQ11680.1"/>
    </source>
</evidence>
<protein>
    <submittedName>
        <fullName evidence="4">FAD-binding dehydrogenase</fullName>
    </submittedName>
</protein>
<dbReference type="AlphaFoldDB" id="A0A366LD32"/>
<evidence type="ECO:0000256" key="1">
    <source>
        <dbReference type="ARBA" id="ARBA00022630"/>
    </source>
</evidence>
<evidence type="ECO:0000259" key="3">
    <source>
        <dbReference type="Pfam" id="PF00890"/>
    </source>
</evidence>
<feature type="domain" description="FAD-dependent oxidoreductase 2 FAD-binding" evidence="3">
    <location>
        <begin position="26"/>
        <end position="562"/>
    </location>
</feature>